<keyword evidence="1" id="KW-0862">Zinc</keyword>
<dbReference type="EMBL" id="ML976979">
    <property type="protein sequence ID" value="KAF1962471.1"/>
    <property type="molecule type" value="Genomic_DNA"/>
</dbReference>
<sequence length="1623" mass="182305">MNPNIMNNDVRTRGNGHSMTYSDYTSIDTSNSFCYSTESGSSLLSQSLPDSGVYDLGQASLPKELLGWQKATLRIWQTNNKQRATEIDEIASLFAEILGASQNLIKFYLHYLFGNVSGRYLQGDNGSASANPQRSNDQGSFVHANGTEHHPNAPDMFPNHALQLPQCPISTTPAPPRALYLPTVQVDLSSAAGVHSRQPPLNFNTTGLAITNDGTARAEREKETTMPMNPTYNNAMPSAEVSQSHATQDKPVQDLIPVFSIPRGRVILTPSLSAVIERLRLARRTKGCQRIRSHEKQCGNYECTLGCGRSFKTAHDLFRHEGTVLPQEFWFCNVCGDEQHASHKHVFTREDKIRHHLKLSHANLGYISEFKVPNVPESFPERCGLCTHHRHRTWRDRCNHIRRYHRKPSTPAKAADGDNDASGKSMSGPGDDDDDDDVDGNNKGSDANKEDPTNGSDRNTGPGDSGKPPDTQPDDGMDEEEPPDTTNDDFSEFLNFGNPAYWGQEVKIALKRITTFENHGESDAPLEPLLIKYIGQVNQKGGTAAVFKVETWSNDDALGDGQRQLRVVKRYSSEHQLLFQRELEAFSILSQQKNEHPNIIRCLGSFTQYGAQGRTSYNLLLESAQCDLSEYFADTAPPSTTLEIKTFWTQLRGIADALQSIHGLDGKQGSYVGWHADVKPDNILYMDGTFKLADFGLSKFAERKDEQPAKEIMHGGTATYLAPEVYEWNPREAVSQSVDVWSLGCILSMAATWIIEGFHGIREFETLRKHAISPSGTNSAAKFHDGKQVLPHVKSWHDQLRARANNDDPTTCKILDLVDNHLLRSNASLRYDAQEVSRAIALIVHEADMGGREAVTNFEVEAIMSASSLEERTPSDRAAAAQASSSDEGDIAIVAPIPPPRLIISERPESQAVLHDDVSHELQTLTCAHCQEYRSRCCCYGSTYRSDTLWETQAYKAHHRRRDTELPQEADVGVCGLFYEEPFSSFTGYSSQDFWANSLASNQSSRSYYQEANSIPDPLSSNAFEFAMPGMMHRHSYAPQLEWPFPATVPPPINPEFDDSSSWALPGITPPSVAMHRFMSDPTPYPHTAGQKDGISSRLYGCLDPSLTVPTPLPTTLPTGSLSQEAKRRRRRESHFMVQHRDSINERIHDLSFLFSQLSRLILPHRPDDEEIHKHLGGSANSSSLPMAPRGSDKWLCASCFGAPNSDFTRCGVCHHRLLVRANTSFSPGQLEQETLQEAYEQARIDQSRISEEAIVERQKTWDEANRVVPYFRPTVSALSLGTSRSISTLDSRSRGGSRVFSANTGALAKALELVEPSLEYNSGSHQSLDNLSRNLDQFLTGRQEHRKTINVRTEHFWGYTELRQLKKLLGEFERSRHRRTDRSNIHIRFIVPGDEGFVVHWLSELTRIFTFVSVRLRFPGCMDLMEPERVHGDYRRHAANPRAFDRQIRTYPSDPVDRSYAVRDRGRSAYSGWAYPTFGHDLTPSYQFEFHFARENFIESGHHYDSVNSNNSLSRTDPVDHISAQEPDEHGDKTDPSPLYPTCSGCQHCCRCPRHHYSVCSRNHPRRYLQLKGGSMNSKGVCPKCNQHRRKRTRSSEHCSFNRCLIGCSEDGDRHSKRRRIS</sequence>
<dbReference type="Pfam" id="PF00069">
    <property type="entry name" value="Pkinase"/>
    <property type="match status" value="1"/>
</dbReference>
<dbReference type="PANTHER" id="PTHR24359">
    <property type="entry name" value="SERINE/THREONINE-PROTEIN KINASE SBK1"/>
    <property type="match status" value="1"/>
</dbReference>
<organism evidence="5 6">
    <name type="scientific">Byssothecium circinans</name>
    <dbReference type="NCBI Taxonomy" id="147558"/>
    <lineage>
        <taxon>Eukaryota</taxon>
        <taxon>Fungi</taxon>
        <taxon>Dikarya</taxon>
        <taxon>Ascomycota</taxon>
        <taxon>Pezizomycotina</taxon>
        <taxon>Dothideomycetes</taxon>
        <taxon>Pleosporomycetidae</taxon>
        <taxon>Pleosporales</taxon>
        <taxon>Massarineae</taxon>
        <taxon>Massarinaceae</taxon>
        <taxon>Byssothecium</taxon>
    </lineage>
</organism>
<dbReference type="SMART" id="SM00220">
    <property type="entry name" value="S_TKc"/>
    <property type="match status" value="1"/>
</dbReference>
<feature type="region of interest" description="Disordered" evidence="2">
    <location>
        <begin position="124"/>
        <end position="155"/>
    </location>
</feature>
<dbReference type="InterPro" id="IPR000719">
    <property type="entry name" value="Prot_kinase_dom"/>
</dbReference>
<evidence type="ECO:0000259" key="3">
    <source>
        <dbReference type="PROSITE" id="PS50011"/>
    </source>
</evidence>
<accession>A0A6A5UC40</accession>
<keyword evidence="6" id="KW-1185">Reference proteome</keyword>
<dbReference type="PROSITE" id="PS50011">
    <property type="entry name" value="PROTEIN_KINASE_DOM"/>
    <property type="match status" value="1"/>
</dbReference>
<name>A0A6A5UC40_9PLEO</name>
<dbReference type="CDD" id="cd00180">
    <property type="entry name" value="PKc"/>
    <property type="match status" value="1"/>
</dbReference>
<evidence type="ECO:0008006" key="7">
    <source>
        <dbReference type="Google" id="ProtNLM"/>
    </source>
</evidence>
<evidence type="ECO:0000259" key="4">
    <source>
        <dbReference type="PROSITE" id="PS50157"/>
    </source>
</evidence>
<evidence type="ECO:0000313" key="6">
    <source>
        <dbReference type="Proteomes" id="UP000800035"/>
    </source>
</evidence>
<dbReference type="OrthoDB" id="9992527at2759"/>
<feature type="region of interest" description="Disordered" evidence="2">
    <location>
        <begin position="1111"/>
        <end position="1132"/>
    </location>
</feature>
<feature type="domain" description="Protein kinase" evidence="3">
    <location>
        <begin position="532"/>
        <end position="843"/>
    </location>
</feature>
<dbReference type="Gene3D" id="1.10.510.10">
    <property type="entry name" value="Transferase(Phosphotransferase) domain 1"/>
    <property type="match status" value="1"/>
</dbReference>
<feature type="compositionally biased region" description="Acidic residues" evidence="2">
    <location>
        <begin position="472"/>
        <end position="491"/>
    </location>
</feature>
<feature type="region of interest" description="Disordered" evidence="2">
    <location>
        <begin position="405"/>
        <end position="491"/>
    </location>
</feature>
<feature type="domain" description="C2H2-type" evidence="4">
    <location>
        <begin position="301"/>
        <end position="321"/>
    </location>
</feature>
<proteinExistence type="predicted"/>
<feature type="compositionally biased region" description="Acidic residues" evidence="2">
    <location>
        <begin position="430"/>
        <end position="439"/>
    </location>
</feature>
<protein>
    <recommendedName>
        <fullName evidence="7">Protein kinase domain-containing protein</fullName>
    </recommendedName>
</protein>
<feature type="compositionally biased region" description="Polar residues" evidence="2">
    <location>
        <begin position="124"/>
        <end position="139"/>
    </location>
</feature>
<evidence type="ECO:0000256" key="1">
    <source>
        <dbReference type="PROSITE-ProRule" id="PRU00042"/>
    </source>
</evidence>
<dbReference type="PROSITE" id="PS50157">
    <property type="entry name" value="ZINC_FINGER_C2H2_2"/>
    <property type="match status" value="1"/>
</dbReference>
<evidence type="ECO:0000256" key="2">
    <source>
        <dbReference type="SAM" id="MobiDB-lite"/>
    </source>
</evidence>
<feature type="region of interest" description="Disordered" evidence="2">
    <location>
        <begin position="1509"/>
        <end position="1536"/>
    </location>
</feature>
<gene>
    <name evidence="5" type="ORF">CC80DRAFT_161626</name>
</gene>
<feature type="compositionally biased region" description="Low complexity" evidence="2">
    <location>
        <begin position="1111"/>
        <end position="1123"/>
    </location>
</feature>
<dbReference type="GO" id="GO:0004674">
    <property type="term" value="F:protein serine/threonine kinase activity"/>
    <property type="evidence" value="ECO:0007669"/>
    <property type="project" value="TreeGrafter"/>
</dbReference>
<dbReference type="Proteomes" id="UP000800035">
    <property type="component" value="Unassembled WGS sequence"/>
</dbReference>
<reference evidence="5" key="1">
    <citation type="journal article" date="2020" name="Stud. Mycol.">
        <title>101 Dothideomycetes genomes: a test case for predicting lifestyles and emergence of pathogens.</title>
        <authorList>
            <person name="Haridas S."/>
            <person name="Albert R."/>
            <person name="Binder M."/>
            <person name="Bloem J."/>
            <person name="Labutti K."/>
            <person name="Salamov A."/>
            <person name="Andreopoulos B."/>
            <person name="Baker S."/>
            <person name="Barry K."/>
            <person name="Bills G."/>
            <person name="Bluhm B."/>
            <person name="Cannon C."/>
            <person name="Castanera R."/>
            <person name="Culley D."/>
            <person name="Daum C."/>
            <person name="Ezra D."/>
            <person name="Gonzalez J."/>
            <person name="Henrissat B."/>
            <person name="Kuo A."/>
            <person name="Liang C."/>
            <person name="Lipzen A."/>
            <person name="Lutzoni F."/>
            <person name="Magnuson J."/>
            <person name="Mondo S."/>
            <person name="Nolan M."/>
            <person name="Ohm R."/>
            <person name="Pangilinan J."/>
            <person name="Park H.-J."/>
            <person name="Ramirez L."/>
            <person name="Alfaro M."/>
            <person name="Sun H."/>
            <person name="Tritt A."/>
            <person name="Yoshinaga Y."/>
            <person name="Zwiers L.-H."/>
            <person name="Turgeon B."/>
            <person name="Goodwin S."/>
            <person name="Spatafora J."/>
            <person name="Crous P."/>
            <person name="Grigoriev I."/>
        </authorList>
    </citation>
    <scope>NUCLEOTIDE SEQUENCE</scope>
    <source>
        <strain evidence="5">CBS 675.92</strain>
    </source>
</reference>
<dbReference type="GO" id="GO:0005524">
    <property type="term" value="F:ATP binding"/>
    <property type="evidence" value="ECO:0007669"/>
    <property type="project" value="InterPro"/>
</dbReference>
<dbReference type="PANTHER" id="PTHR24359:SF1">
    <property type="entry name" value="INHIBITOR OF NUCLEAR FACTOR KAPPA-B KINASE EPSILON SUBUNIT HOMOLOG 1-RELATED"/>
    <property type="match status" value="1"/>
</dbReference>
<dbReference type="InterPro" id="IPR011009">
    <property type="entry name" value="Kinase-like_dom_sf"/>
</dbReference>
<keyword evidence="1" id="KW-0863">Zinc-finger</keyword>
<dbReference type="SUPFAM" id="SSF56112">
    <property type="entry name" value="Protein kinase-like (PK-like)"/>
    <property type="match status" value="1"/>
</dbReference>
<keyword evidence="1" id="KW-0479">Metal-binding</keyword>
<evidence type="ECO:0000313" key="5">
    <source>
        <dbReference type="EMBL" id="KAF1962471.1"/>
    </source>
</evidence>
<dbReference type="InterPro" id="IPR013087">
    <property type="entry name" value="Znf_C2H2_type"/>
</dbReference>
<dbReference type="GO" id="GO:0008270">
    <property type="term" value="F:zinc ion binding"/>
    <property type="evidence" value="ECO:0007669"/>
    <property type="project" value="UniProtKB-KW"/>
</dbReference>